<name>A0ACA9LJ71_9GLOM</name>
<feature type="non-terminal residue" evidence="1">
    <location>
        <position position="1"/>
    </location>
</feature>
<proteinExistence type="predicted"/>
<sequence>QVAKRNNKLGDNNSDNKSAILLSLIRPKASTSHFKPISKERGNKINKALLKAFICAGIVFAIIDNPFIYDLLNILEPGYILSGRLILAK</sequence>
<comment type="caution">
    <text evidence="1">The sequence shown here is derived from an EMBL/GenBank/DDBJ whole genome shotgun (WGS) entry which is preliminary data.</text>
</comment>
<evidence type="ECO:0000313" key="1">
    <source>
        <dbReference type="EMBL" id="CAG8528634.1"/>
    </source>
</evidence>
<organism evidence="1 2">
    <name type="scientific">Racocetra persica</name>
    <dbReference type="NCBI Taxonomy" id="160502"/>
    <lineage>
        <taxon>Eukaryota</taxon>
        <taxon>Fungi</taxon>
        <taxon>Fungi incertae sedis</taxon>
        <taxon>Mucoromycota</taxon>
        <taxon>Glomeromycotina</taxon>
        <taxon>Glomeromycetes</taxon>
        <taxon>Diversisporales</taxon>
        <taxon>Gigasporaceae</taxon>
        <taxon>Racocetra</taxon>
    </lineage>
</organism>
<reference evidence="1" key="1">
    <citation type="submission" date="2021-06" db="EMBL/GenBank/DDBJ databases">
        <authorList>
            <person name="Kallberg Y."/>
            <person name="Tangrot J."/>
            <person name="Rosling A."/>
        </authorList>
    </citation>
    <scope>NUCLEOTIDE SEQUENCE</scope>
    <source>
        <strain evidence="1">MA461A</strain>
    </source>
</reference>
<evidence type="ECO:0000313" key="2">
    <source>
        <dbReference type="Proteomes" id="UP000789920"/>
    </source>
</evidence>
<dbReference type="EMBL" id="CAJVQC010003552">
    <property type="protein sequence ID" value="CAG8528634.1"/>
    <property type="molecule type" value="Genomic_DNA"/>
</dbReference>
<protein>
    <submittedName>
        <fullName evidence="1">1765_t:CDS:1</fullName>
    </submittedName>
</protein>
<accession>A0ACA9LJ71</accession>
<keyword evidence="2" id="KW-1185">Reference proteome</keyword>
<gene>
    <name evidence="1" type="ORF">RPERSI_LOCUS3034</name>
</gene>
<dbReference type="Proteomes" id="UP000789920">
    <property type="component" value="Unassembled WGS sequence"/>
</dbReference>